<dbReference type="InterPro" id="IPR027417">
    <property type="entry name" value="P-loop_NTPase"/>
</dbReference>
<dbReference type="EMBL" id="JACIGI010000015">
    <property type="protein sequence ID" value="MBB4286380.1"/>
    <property type="molecule type" value="Genomic_DNA"/>
</dbReference>
<dbReference type="InterPro" id="IPR015853">
    <property type="entry name" value="ABC_transpr_FbpC"/>
</dbReference>
<keyword evidence="5 10" id="KW-0067">ATP-binding</keyword>
<dbReference type="PROSITE" id="PS00211">
    <property type="entry name" value="ABC_TRANSPORTER_1"/>
    <property type="match status" value="1"/>
</dbReference>
<keyword evidence="7" id="KW-0406">Ion transport</keyword>
<organism evidence="10 11">
    <name type="scientific">Roseospira goensis</name>
    <dbReference type="NCBI Taxonomy" id="391922"/>
    <lineage>
        <taxon>Bacteria</taxon>
        <taxon>Pseudomonadati</taxon>
        <taxon>Pseudomonadota</taxon>
        <taxon>Alphaproteobacteria</taxon>
        <taxon>Rhodospirillales</taxon>
        <taxon>Rhodospirillaceae</taxon>
        <taxon>Roseospira</taxon>
    </lineage>
</organism>
<evidence type="ECO:0000256" key="3">
    <source>
        <dbReference type="ARBA" id="ARBA00022496"/>
    </source>
</evidence>
<evidence type="ECO:0000259" key="9">
    <source>
        <dbReference type="PROSITE" id="PS50893"/>
    </source>
</evidence>
<dbReference type="Gene3D" id="3.40.50.300">
    <property type="entry name" value="P-loop containing nucleotide triphosphate hydrolases"/>
    <property type="match status" value="1"/>
</dbReference>
<evidence type="ECO:0000256" key="2">
    <source>
        <dbReference type="ARBA" id="ARBA00022475"/>
    </source>
</evidence>
<dbReference type="InterPro" id="IPR013611">
    <property type="entry name" value="Transp-assoc_OB_typ2"/>
</dbReference>
<keyword evidence="4" id="KW-0547">Nucleotide-binding</keyword>
<dbReference type="InterPro" id="IPR008995">
    <property type="entry name" value="Mo/tungstate-bd_C_term_dom"/>
</dbReference>
<dbReference type="PANTHER" id="PTHR42781:SF4">
    <property type="entry name" value="SPERMIDINE_PUTRESCINE IMPORT ATP-BINDING PROTEIN POTA"/>
    <property type="match status" value="1"/>
</dbReference>
<reference evidence="10 11" key="1">
    <citation type="submission" date="2020-08" db="EMBL/GenBank/DDBJ databases">
        <title>Genome sequencing of Purple Non-Sulfur Bacteria from various extreme environments.</title>
        <authorList>
            <person name="Mayer M."/>
        </authorList>
    </citation>
    <scope>NUCLEOTIDE SEQUENCE [LARGE SCALE GENOMIC DNA]</scope>
    <source>
        <strain evidence="10 11">JA135</strain>
    </source>
</reference>
<evidence type="ECO:0000256" key="5">
    <source>
        <dbReference type="ARBA" id="ARBA00022840"/>
    </source>
</evidence>
<dbReference type="Proteomes" id="UP000555728">
    <property type="component" value="Unassembled WGS sequence"/>
</dbReference>
<dbReference type="InterPro" id="IPR050093">
    <property type="entry name" value="ABC_SmlMolc_Importer"/>
</dbReference>
<keyword evidence="2" id="KW-1003">Cell membrane</keyword>
<dbReference type="InterPro" id="IPR003439">
    <property type="entry name" value="ABC_transporter-like_ATP-bd"/>
</dbReference>
<feature type="domain" description="ABC transporter" evidence="9">
    <location>
        <begin position="10"/>
        <end position="247"/>
    </location>
</feature>
<dbReference type="CDD" id="cd03259">
    <property type="entry name" value="ABC_Carb_Solutes_like"/>
    <property type="match status" value="1"/>
</dbReference>
<sequence>MTAAAAAPALAFKGVTHGYDDGRPVVRALDLTLAPGEVVCLLGPSGCGKTTTLRLAAGLERPWTGTVRIGGATVADAGAAPPVHVPPERRRVGFLFQDFALFPHLTVLNNVLFGLKGRPRKAAQARARAVLADVGMADHARAWPHQLSGGQQQRVALARALAPEPALLLLDEPFSGLDTRLRRTVREQTLRVLQETGVAALMVTHDPEEAMFMSDRIALMQAGRIVQIDSPMQLHHRPRSPFAVRFFSEVNECAGVIRNGALDTPLGRFDAPELADGTPARVLARPEALIPTLSGDTGFAARVVSVRPLGHETILLLGLTAPGRPESEALPLTARVPGRPRCDPGDIIALAVEADECFVFPDAGPDPEDAGGTG</sequence>
<dbReference type="FunFam" id="3.40.50.300:FF:000425">
    <property type="entry name" value="Probable ABC transporter, ATP-binding subunit"/>
    <property type="match status" value="1"/>
</dbReference>
<keyword evidence="8" id="KW-0472">Membrane</keyword>
<dbReference type="GO" id="GO:0015408">
    <property type="term" value="F:ABC-type ferric iron transporter activity"/>
    <property type="evidence" value="ECO:0007669"/>
    <property type="project" value="InterPro"/>
</dbReference>
<dbReference type="Pfam" id="PF00005">
    <property type="entry name" value="ABC_tran"/>
    <property type="match status" value="1"/>
</dbReference>
<evidence type="ECO:0000256" key="6">
    <source>
        <dbReference type="ARBA" id="ARBA00023004"/>
    </source>
</evidence>
<evidence type="ECO:0000256" key="4">
    <source>
        <dbReference type="ARBA" id="ARBA00022741"/>
    </source>
</evidence>
<dbReference type="GO" id="GO:0005524">
    <property type="term" value="F:ATP binding"/>
    <property type="evidence" value="ECO:0007669"/>
    <property type="project" value="UniProtKB-KW"/>
</dbReference>
<keyword evidence="3" id="KW-0410">Iron transport</keyword>
<protein>
    <submittedName>
        <fullName evidence="10">Iron(III) transport system ATP-binding protein</fullName>
    </submittedName>
</protein>
<dbReference type="GO" id="GO:0015697">
    <property type="term" value="P:quaternary ammonium group transport"/>
    <property type="evidence" value="ECO:0007669"/>
    <property type="project" value="UniProtKB-ARBA"/>
</dbReference>
<dbReference type="Pfam" id="PF08402">
    <property type="entry name" value="TOBE_2"/>
    <property type="match status" value="1"/>
</dbReference>
<proteinExistence type="predicted"/>
<dbReference type="GO" id="GO:0043190">
    <property type="term" value="C:ATP-binding cassette (ABC) transporter complex"/>
    <property type="evidence" value="ECO:0007669"/>
    <property type="project" value="InterPro"/>
</dbReference>
<keyword evidence="1" id="KW-0813">Transport</keyword>
<dbReference type="RefSeq" id="WP_184435202.1">
    <property type="nucleotide sequence ID" value="NZ_JACIGI010000015.1"/>
</dbReference>
<keyword evidence="11" id="KW-1185">Reference proteome</keyword>
<keyword evidence="6" id="KW-0408">Iron</keyword>
<gene>
    <name evidence="10" type="ORF">GGD88_002109</name>
</gene>
<dbReference type="PANTHER" id="PTHR42781">
    <property type="entry name" value="SPERMIDINE/PUTRESCINE IMPORT ATP-BINDING PROTEIN POTA"/>
    <property type="match status" value="1"/>
</dbReference>
<evidence type="ECO:0000256" key="8">
    <source>
        <dbReference type="ARBA" id="ARBA00023136"/>
    </source>
</evidence>
<dbReference type="SMART" id="SM00382">
    <property type="entry name" value="AAA"/>
    <property type="match status" value="1"/>
</dbReference>
<evidence type="ECO:0000313" key="11">
    <source>
        <dbReference type="Proteomes" id="UP000555728"/>
    </source>
</evidence>
<dbReference type="SUPFAM" id="SSF52540">
    <property type="entry name" value="P-loop containing nucleoside triphosphate hydrolases"/>
    <property type="match status" value="1"/>
</dbReference>
<accession>A0A7W6WKS2</accession>
<dbReference type="SUPFAM" id="SSF50331">
    <property type="entry name" value="MOP-like"/>
    <property type="match status" value="1"/>
</dbReference>
<comment type="caution">
    <text evidence="10">The sequence shown here is derived from an EMBL/GenBank/DDBJ whole genome shotgun (WGS) entry which is preliminary data.</text>
</comment>
<dbReference type="AlphaFoldDB" id="A0A7W6WKS2"/>
<evidence type="ECO:0000313" key="10">
    <source>
        <dbReference type="EMBL" id="MBB4286380.1"/>
    </source>
</evidence>
<dbReference type="InterPro" id="IPR017871">
    <property type="entry name" value="ABC_transporter-like_CS"/>
</dbReference>
<dbReference type="GO" id="GO:0016887">
    <property type="term" value="F:ATP hydrolysis activity"/>
    <property type="evidence" value="ECO:0007669"/>
    <property type="project" value="InterPro"/>
</dbReference>
<name>A0A7W6WKS2_9PROT</name>
<evidence type="ECO:0000256" key="7">
    <source>
        <dbReference type="ARBA" id="ARBA00023065"/>
    </source>
</evidence>
<evidence type="ECO:0000256" key="1">
    <source>
        <dbReference type="ARBA" id="ARBA00022448"/>
    </source>
</evidence>
<dbReference type="InterPro" id="IPR003593">
    <property type="entry name" value="AAA+_ATPase"/>
</dbReference>
<dbReference type="PROSITE" id="PS50893">
    <property type="entry name" value="ABC_TRANSPORTER_2"/>
    <property type="match status" value="1"/>
</dbReference>